<dbReference type="PANTHER" id="PTHR43829:SF9">
    <property type="entry name" value="AQUAPORIN-9"/>
    <property type="match status" value="1"/>
</dbReference>
<feature type="transmembrane region" description="Helical" evidence="8">
    <location>
        <begin position="67"/>
        <end position="90"/>
    </location>
</feature>
<keyword evidence="10" id="KW-1185">Reference proteome</keyword>
<dbReference type="PANTHER" id="PTHR43829">
    <property type="entry name" value="AQUAPORIN OR AQUAGLYCEROPORIN RELATED"/>
    <property type="match status" value="1"/>
</dbReference>
<proteinExistence type="inferred from homology"/>
<dbReference type="PRINTS" id="PR00783">
    <property type="entry name" value="MINTRINSICP"/>
</dbReference>
<evidence type="ECO:0000256" key="2">
    <source>
        <dbReference type="ARBA" id="ARBA00006175"/>
    </source>
</evidence>
<dbReference type="InterPro" id="IPR023271">
    <property type="entry name" value="Aquaporin-like"/>
</dbReference>
<dbReference type="InterPro" id="IPR050363">
    <property type="entry name" value="MIP/Aquaporin"/>
</dbReference>
<dbReference type="Gene3D" id="1.20.1080.10">
    <property type="entry name" value="Glycerol uptake facilitator protein"/>
    <property type="match status" value="1"/>
</dbReference>
<dbReference type="PROSITE" id="PS00221">
    <property type="entry name" value="MIP"/>
    <property type="match status" value="1"/>
</dbReference>
<comment type="caution">
    <text evidence="9">The sequence shown here is derived from an EMBL/GenBank/DDBJ whole genome shotgun (WGS) entry which is preliminary data.</text>
</comment>
<dbReference type="AlphaFoldDB" id="A0AAW0EY23"/>
<keyword evidence="4 7" id="KW-0812">Transmembrane</keyword>
<dbReference type="GO" id="GO:0015254">
    <property type="term" value="F:glycerol channel activity"/>
    <property type="evidence" value="ECO:0007669"/>
    <property type="project" value="TreeGrafter"/>
</dbReference>
<dbReference type="Pfam" id="PF00230">
    <property type="entry name" value="MIP"/>
    <property type="match status" value="1"/>
</dbReference>
<evidence type="ECO:0000256" key="7">
    <source>
        <dbReference type="RuleBase" id="RU000477"/>
    </source>
</evidence>
<dbReference type="InterPro" id="IPR022357">
    <property type="entry name" value="MIP_CS"/>
</dbReference>
<dbReference type="EMBL" id="JAECZO010000120">
    <property type="protein sequence ID" value="KAK7197789.1"/>
    <property type="molecule type" value="Genomic_DNA"/>
</dbReference>
<evidence type="ECO:0000256" key="6">
    <source>
        <dbReference type="ARBA" id="ARBA00023136"/>
    </source>
</evidence>
<reference evidence="9 10" key="1">
    <citation type="journal article" date="2021" name="MBio">
        <title>A New Model Trypanosomatid, Novymonas esmeraldas: Genomic Perception of Its 'Candidatus Pandoraea novymonadis' Endosymbiont.</title>
        <authorList>
            <person name="Zakharova A."/>
            <person name="Saura A."/>
            <person name="Butenko A."/>
            <person name="Podesvova L."/>
            <person name="Warmusova S."/>
            <person name="Kostygov A.Y."/>
            <person name="Nenarokova A."/>
            <person name="Lukes J."/>
            <person name="Opperdoes F.R."/>
            <person name="Yurchenko V."/>
        </authorList>
    </citation>
    <scope>NUCLEOTIDE SEQUENCE [LARGE SCALE GENOMIC DNA]</scope>
    <source>
        <strain evidence="9 10">E262AT.01</strain>
    </source>
</reference>
<feature type="transmembrane region" description="Helical" evidence="8">
    <location>
        <begin position="152"/>
        <end position="171"/>
    </location>
</feature>
<feature type="transmembrane region" description="Helical" evidence="8">
    <location>
        <begin position="102"/>
        <end position="121"/>
    </location>
</feature>
<dbReference type="Proteomes" id="UP001430356">
    <property type="component" value="Unassembled WGS sequence"/>
</dbReference>
<evidence type="ECO:0000313" key="10">
    <source>
        <dbReference type="Proteomes" id="UP001430356"/>
    </source>
</evidence>
<evidence type="ECO:0000256" key="5">
    <source>
        <dbReference type="ARBA" id="ARBA00022989"/>
    </source>
</evidence>
<sequence>MPRSPVDTPHTPDDEARFYAAKEDPHEVHIGHFVEVEEDHRPKEEARDLTSQETWPLYRYRWWMREYFAEFFGTFFLLSFGNGVCATVMFNAGDTPGYQSNVSYLAITLGWGFGLCIALFISMGVSGGHLNPAVTLANCVFGAFPWKKAPGFILAQILGAMAGAANVYLLFKPHFDEGQRSLLPGETMTSRFGGVFCTYPGVPNGYAVWSELFNTMALMMGILGLNDERMTPAINYKPVAVGLLVIVLGITTGINSGYAINPARDLGPRMFTAMLWGKEPFTLHSYYFWIPIFMPIAGAILGMFFYVFFIIPAGP</sequence>
<keyword evidence="3 7" id="KW-0813">Transport</keyword>
<feature type="transmembrane region" description="Helical" evidence="8">
    <location>
        <begin position="286"/>
        <end position="311"/>
    </location>
</feature>
<evidence type="ECO:0000256" key="8">
    <source>
        <dbReference type="SAM" id="Phobius"/>
    </source>
</evidence>
<evidence type="ECO:0000313" key="9">
    <source>
        <dbReference type="EMBL" id="KAK7197789.1"/>
    </source>
</evidence>
<evidence type="ECO:0000256" key="3">
    <source>
        <dbReference type="ARBA" id="ARBA00022448"/>
    </source>
</evidence>
<evidence type="ECO:0000256" key="1">
    <source>
        <dbReference type="ARBA" id="ARBA00004141"/>
    </source>
</evidence>
<dbReference type="GO" id="GO:0005886">
    <property type="term" value="C:plasma membrane"/>
    <property type="evidence" value="ECO:0007669"/>
    <property type="project" value="TreeGrafter"/>
</dbReference>
<protein>
    <submittedName>
        <fullName evidence="9">Aquaglyceroporin 1</fullName>
    </submittedName>
</protein>
<comment type="subcellular location">
    <subcellularLocation>
        <location evidence="1">Membrane</location>
        <topology evidence="1">Multi-pass membrane protein</topology>
    </subcellularLocation>
</comment>
<comment type="similarity">
    <text evidence="2 7">Belongs to the MIP/aquaporin (TC 1.A.8) family.</text>
</comment>
<feature type="transmembrane region" description="Helical" evidence="8">
    <location>
        <begin position="239"/>
        <end position="260"/>
    </location>
</feature>
<dbReference type="InterPro" id="IPR000425">
    <property type="entry name" value="MIP"/>
</dbReference>
<keyword evidence="6 8" id="KW-0472">Membrane</keyword>
<dbReference type="NCBIfam" id="TIGR00861">
    <property type="entry name" value="MIP"/>
    <property type="match status" value="1"/>
</dbReference>
<evidence type="ECO:0000256" key="4">
    <source>
        <dbReference type="ARBA" id="ARBA00022692"/>
    </source>
</evidence>
<keyword evidence="5 8" id="KW-1133">Transmembrane helix</keyword>
<accession>A0AAW0EY23</accession>
<organism evidence="9 10">
    <name type="scientific">Novymonas esmeraldas</name>
    <dbReference type="NCBI Taxonomy" id="1808958"/>
    <lineage>
        <taxon>Eukaryota</taxon>
        <taxon>Discoba</taxon>
        <taxon>Euglenozoa</taxon>
        <taxon>Kinetoplastea</taxon>
        <taxon>Metakinetoplastina</taxon>
        <taxon>Trypanosomatida</taxon>
        <taxon>Trypanosomatidae</taxon>
        <taxon>Novymonas</taxon>
    </lineage>
</organism>
<dbReference type="CDD" id="cd00333">
    <property type="entry name" value="MIP"/>
    <property type="match status" value="1"/>
</dbReference>
<dbReference type="SUPFAM" id="SSF81338">
    <property type="entry name" value="Aquaporin-like"/>
    <property type="match status" value="1"/>
</dbReference>
<gene>
    <name evidence="9" type="ORF">NESM_000731900</name>
</gene>
<name>A0AAW0EY23_9TRYP</name>
<dbReference type="GO" id="GO:0015250">
    <property type="term" value="F:water channel activity"/>
    <property type="evidence" value="ECO:0007669"/>
    <property type="project" value="TreeGrafter"/>
</dbReference>